<protein>
    <recommendedName>
        <fullName evidence="1">N-acetyltransferase domain-containing protein</fullName>
    </recommendedName>
</protein>
<dbReference type="Pfam" id="PF12746">
    <property type="entry name" value="GNAT_acetyltran"/>
    <property type="match status" value="1"/>
</dbReference>
<dbReference type="PROSITE" id="PS51186">
    <property type="entry name" value="GNAT"/>
    <property type="match status" value="1"/>
</dbReference>
<dbReference type="CDD" id="cd04301">
    <property type="entry name" value="NAT_SF"/>
    <property type="match status" value="1"/>
</dbReference>
<organism evidence="2 3">
    <name type="scientific">Asanoa iriomotensis</name>
    <dbReference type="NCBI Taxonomy" id="234613"/>
    <lineage>
        <taxon>Bacteria</taxon>
        <taxon>Bacillati</taxon>
        <taxon>Actinomycetota</taxon>
        <taxon>Actinomycetes</taxon>
        <taxon>Micromonosporales</taxon>
        <taxon>Micromonosporaceae</taxon>
        <taxon>Asanoa</taxon>
    </lineage>
</organism>
<proteinExistence type="predicted"/>
<sequence>MTDDPLLTRARRLWCLLAGSPVVFGGTGIDMAVAPRSALCPPGWVGVVALGEVAIATVPDTPTMRTLACLPRESWLSAGAVLAGLPVVEEVGPARLSYLAPESFRPAAAGCDAVAADDPGVKALLASVPATDESGLAEITSPAFVVREEARVVAAAGYRRWPGGTAHLSVLTDPAERGRGLGRCVASAAVSDALAEGLLPQWRAREEASCRVAAALGFRDLGWHLSLRLAEES</sequence>
<evidence type="ECO:0000313" key="2">
    <source>
        <dbReference type="EMBL" id="GIF56524.1"/>
    </source>
</evidence>
<dbReference type="Gene3D" id="3.40.630.30">
    <property type="match status" value="1"/>
</dbReference>
<dbReference type="InterPro" id="IPR000182">
    <property type="entry name" value="GNAT_dom"/>
</dbReference>
<dbReference type="RefSeq" id="WP_203702357.1">
    <property type="nucleotide sequence ID" value="NZ_BAAALU010000028.1"/>
</dbReference>
<dbReference type="InterPro" id="IPR016181">
    <property type="entry name" value="Acyl_CoA_acyltransferase"/>
</dbReference>
<evidence type="ECO:0000259" key="1">
    <source>
        <dbReference type="PROSITE" id="PS51186"/>
    </source>
</evidence>
<dbReference type="InterPro" id="IPR027365">
    <property type="entry name" value="GNAT_acetyltra_YdfB-like"/>
</dbReference>
<dbReference type="EMBL" id="BONC01000015">
    <property type="protein sequence ID" value="GIF56524.1"/>
    <property type="molecule type" value="Genomic_DNA"/>
</dbReference>
<keyword evidence="3" id="KW-1185">Reference proteome</keyword>
<name>A0ABQ4C170_9ACTN</name>
<dbReference type="SUPFAM" id="SSF55729">
    <property type="entry name" value="Acyl-CoA N-acyltransferases (Nat)"/>
    <property type="match status" value="1"/>
</dbReference>
<evidence type="ECO:0000313" key="3">
    <source>
        <dbReference type="Proteomes" id="UP000624325"/>
    </source>
</evidence>
<gene>
    <name evidence="2" type="ORF">Air01nite_26190</name>
</gene>
<comment type="caution">
    <text evidence="2">The sequence shown here is derived from an EMBL/GenBank/DDBJ whole genome shotgun (WGS) entry which is preliminary data.</text>
</comment>
<reference evidence="2 3" key="1">
    <citation type="submission" date="2021-01" db="EMBL/GenBank/DDBJ databases">
        <title>Whole genome shotgun sequence of Asanoa iriomotensis NBRC 100142.</title>
        <authorList>
            <person name="Komaki H."/>
            <person name="Tamura T."/>
        </authorList>
    </citation>
    <scope>NUCLEOTIDE SEQUENCE [LARGE SCALE GENOMIC DNA]</scope>
    <source>
        <strain evidence="2 3">NBRC 100142</strain>
    </source>
</reference>
<accession>A0ABQ4C170</accession>
<dbReference type="Proteomes" id="UP000624325">
    <property type="component" value="Unassembled WGS sequence"/>
</dbReference>
<feature type="domain" description="N-acetyltransferase" evidence="1">
    <location>
        <begin position="102"/>
        <end position="233"/>
    </location>
</feature>